<dbReference type="EMBL" id="AP011803">
    <property type="protein sequence ID" value="BAL59677.1"/>
    <property type="molecule type" value="Genomic_DNA"/>
</dbReference>
<sequence>MIATKRCPPAEGLIATGTYYVHQDQRKLGEEVFQLFELPARQGYQLRSTLVLQWPLPHTQRITLELEPTWHYRAARIELEAEKHLTLASYQIENARRLRARIEAAGRRTVESSLAWENALVDYPSALFVFALCKKIMLAPGESTEIELVRIALPSLEPQKVSCTCARFFDHHESFEIGMFFVKEFALRFPGQEELMHTWIDDAGVPLRIERREEGEPMRFTLVRYRLFRV</sequence>
<dbReference type="AlphaFoldDB" id="H5SVP8"/>
<organism evidence="1">
    <name type="scientific">Acetithermum autotrophicum</name>
    <dbReference type="NCBI Taxonomy" id="1446466"/>
    <lineage>
        <taxon>Bacteria</taxon>
        <taxon>Candidatus Bipolaricaulota</taxon>
        <taxon>Candidatus Acetithermum</taxon>
    </lineage>
</organism>
<proteinExistence type="predicted"/>
<protein>
    <submittedName>
        <fullName evidence="1">Uncharacterized protein</fullName>
    </submittedName>
</protein>
<reference evidence="1" key="2">
    <citation type="journal article" date="2012" name="PLoS ONE">
        <title>A Deeply Branching Thermophilic Bacterium with an Ancient Acetyl-CoA Pathway Dominates a Subsurface Ecosystem.</title>
        <authorList>
            <person name="Takami H."/>
            <person name="Noguchi H."/>
            <person name="Takaki Y."/>
            <person name="Uchiyama I."/>
            <person name="Toyoda A."/>
            <person name="Nishi S."/>
            <person name="Chee G.-J."/>
            <person name="Arai W."/>
            <person name="Nunoura T."/>
            <person name="Itoh T."/>
            <person name="Hattori M."/>
            <person name="Takai K."/>
        </authorList>
    </citation>
    <scope>NUCLEOTIDE SEQUENCE</scope>
</reference>
<name>H5SVP8_ACEAU</name>
<accession>H5SVP8</accession>
<gene>
    <name evidence="1" type="ORF">HGMM_OP4C313</name>
</gene>
<reference evidence="1" key="1">
    <citation type="journal article" date="2005" name="Environ. Microbiol.">
        <title>Genetic and functional properties of uncultivated thermophilic crenarchaeotes from a subsurface gold mine as revealed by analysis of genome fragments.</title>
        <authorList>
            <person name="Nunoura T."/>
            <person name="Hirayama H."/>
            <person name="Takami H."/>
            <person name="Oida H."/>
            <person name="Nishi S."/>
            <person name="Shimamura S."/>
            <person name="Suzuki Y."/>
            <person name="Inagaki F."/>
            <person name="Takai K."/>
            <person name="Nealson K.H."/>
            <person name="Horikoshi K."/>
        </authorList>
    </citation>
    <scope>NUCLEOTIDE SEQUENCE</scope>
</reference>
<evidence type="ECO:0000313" key="1">
    <source>
        <dbReference type="EMBL" id="BAL59677.1"/>
    </source>
</evidence>